<comment type="caution">
    <text evidence="2">The sequence shown here is derived from an EMBL/GenBank/DDBJ whole genome shotgun (WGS) entry which is preliminary data.</text>
</comment>
<organism evidence="2 3">
    <name type="scientific">Paenibacillus illinoisensis</name>
    <dbReference type="NCBI Taxonomy" id="59845"/>
    <lineage>
        <taxon>Bacteria</taxon>
        <taxon>Bacillati</taxon>
        <taxon>Bacillota</taxon>
        <taxon>Bacilli</taxon>
        <taxon>Bacillales</taxon>
        <taxon>Paenibacillaceae</taxon>
        <taxon>Paenibacillus</taxon>
    </lineage>
</organism>
<keyword evidence="1" id="KW-1133">Transmembrane helix</keyword>
<feature type="transmembrane region" description="Helical" evidence="1">
    <location>
        <begin position="53"/>
        <end position="82"/>
    </location>
</feature>
<evidence type="ECO:0000313" key="2">
    <source>
        <dbReference type="EMBL" id="PYY31393.1"/>
    </source>
</evidence>
<reference evidence="2 3" key="1">
    <citation type="submission" date="2018-01" db="EMBL/GenBank/DDBJ databases">
        <title>Genome sequence of the PGP bacterium Paenibacillus illinoisensis E3.</title>
        <authorList>
            <person name="Rolli E."/>
            <person name="Marasco R."/>
            <person name="Bessem C."/>
            <person name="Michoud G."/>
            <person name="Gaiarsa S."/>
            <person name="Borin S."/>
            <person name="Daffonchio D."/>
        </authorList>
    </citation>
    <scope>NUCLEOTIDE SEQUENCE [LARGE SCALE GENOMIC DNA]</scope>
    <source>
        <strain evidence="2 3">E3</strain>
    </source>
</reference>
<proteinExistence type="predicted"/>
<evidence type="ECO:0000256" key="1">
    <source>
        <dbReference type="SAM" id="Phobius"/>
    </source>
</evidence>
<name>A0A2W0CEI1_9BACL</name>
<feature type="transmembrane region" description="Helical" evidence="1">
    <location>
        <begin position="127"/>
        <end position="148"/>
    </location>
</feature>
<dbReference type="EMBL" id="PRLG01000001">
    <property type="protein sequence ID" value="PYY31393.1"/>
    <property type="molecule type" value="Genomic_DNA"/>
</dbReference>
<keyword evidence="1" id="KW-0472">Membrane</keyword>
<accession>A0A2W0CEI1</accession>
<evidence type="ECO:0000313" key="3">
    <source>
        <dbReference type="Proteomes" id="UP000247459"/>
    </source>
</evidence>
<keyword evidence="1" id="KW-0812">Transmembrane</keyword>
<sequence length="156" mass="18213">MNNSRTESNWYMPFSIKLFAALLTVITISLYVGVSRFLTLAERAEDTYYYPFWYIWIISLLINAATMLFLILPLSLFVDLVLASTKMKGPGTRLIYVIVAYLLLGIGCGFLYAIFVFRMDAFQHTGQYLYVLIITFVYLLWQFILKWISKPRKRVS</sequence>
<dbReference type="Proteomes" id="UP000247459">
    <property type="component" value="Unassembled WGS sequence"/>
</dbReference>
<protein>
    <submittedName>
        <fullName evidence="2">Uncharacterized protein</fullName>
    </submittedName>
</protein>
<dbReference type="AlphaFoldDB" id="A0A2W0CEI1"/>
<gene>
    <name evidence="2" type="ORF">PIL02S_00024</name>
</gene>
<feature type="transmembrane region" description="Helical" evidence="1">
    <location>
        <begin position="12"/>
        <end position="33"/>
    </location>
</feature>
<feature type="transmembrane region" description="Helical" evidence="1">
    <location>
        <begin position="94"/>
        <end position="115"/>
    </location>
</feature>